<accession>A0A645IL74</accession>
<evidence type="ECO:0000313" key="1">
    <source>
        <dbReference type="EMBL" id="MPN51219.1"/>
    </source>
</evidence>
<reference evidence="1" key="1">
    <citation type="submission" date="2019-08" db="EMBL/GenBank/DDBJ databases">
        <authorList>
            <person name="Kucharzyk K."/>
            <person name="Murdoch R.W."/>
            <person name="Higgins S."/>
            <person name="Loffler F."/>
        </authorList>
    </citation>
    <scope>NUCLEOTIDE SEQUENCE</scope>
</reference>
<dbReference type="AlphaFoldDB" id="A0A645IL74"/>
<organism evidence="1">
    <name type="scientific">bioreactor metagenome</name>
    <dbReference type="NCBI Taxonomy" id="1076179"/>
    <lineage>
        <taxon>unclassified sequences</taxon>
        <taxon>metagenomes</taxon>
        <taxon>ecological metagenomes</taxon>
    </lineage>
</organism>
<protein>
    <submittedName>
        <fullName evidence="1">Uncharacterized protein</fullName>
    </submittedName>
</protein>
<comment type="caution">
    <text evidence="1">The sequence shown here is derived from an EMBL/GenBank/DDBJ whole genome shotgun (WGS) entry which is preliminary data.</text>
</comment>
<sequence>MAELVAIGKLLAPDYTGPYLSDDKYWLVGDSTVQRAGKYWTAATSHRYADMGWNTELYSEAT</sequence>
<proteinExistence type="predicted"/>
<name>A0A645IL74_9ZZZZ</name>
<dbReference type="EMBL" id="VSSQ01116115">
    <property type="protein sequence ID" value="MPN51219.1"/>
    <property type="molecule type" value="Genomic_DNA"/>
</dbReference>
<gene>
    <name evidence="1" type="ORF">SDC9_198861</name>
</gene>